<feature type="region of interest" description="Disordered" evidence="1">
    <location>
        <begin position="292"/>
        <end position="322"/>
    </location>
</feature>
<reference evidence="2 3" key="1">
    <citation type="journal article" date="2024" name="Microbiol. Resour. Announc.">
        <title>Genome annotations for the ascomycete fungi Trichoderma harzianum, Trichoderma aggressivum, and Purpureocillium lilacinum.</title>
        <authorList>
            <person name="Beijen E.P.W."/>
            <person name="Ohm R.A."/>
        </authorList>
    </citation>
    <scope>NUCLEOTIDE SEQUENCE [LARGE SCALE GENOMIC DNA]</scope>
    <source>
        <strain evidence="2 3">CBS 150709</strain>
    </source>
</reference>
<feature type="compositionally biased region" description="Polar residues" evidence="1">
    <location>
        <begin position="310"/>
        <end position="322"/>
    </location>
</feature>
<organism evidence="2 3">
    <name type="scientific">Purpureocillium lilacinum</name>
    <name type="common">Paecilomyces lilacinus</name>
    <dbReference type="NCBI Taxonomy" id="33203"/>
    <lineage>
        <taxon>Eukaryota</taxon>
        <taxon>Fungi</taxon>
        <taxon>Dikarya</taxon>
        <taxon>Ascomycota</taxon>
        <taxon>Pezizomycotina</taxon>
        <taxon>Sordariomycetes</taxon>
        <taxon>Hypocreomycetidae</taxon>
        <taxon>Hypocreales</taxon>
        <taxon>Ophiocordycipitaceae</taxon>
        <taxon>Purpureocillium</taxon>
    </lineage>
</organism>
<dbReference type="Proteomes" id="UP001287286">
    <property type="component" value="Unassembled WGS sequence"/>
</dbReference>
<comment type="caution">
    <text evidence="2">The sequence shown here is derived from an EMBL/GenBank/DDBJ whole genome shotgun (WGS) entry which is preliminary data.</text>
</comment>
<evidence type="ECO:0000313" key="2">
    <source>
        <dbReference type="EMBL" id="KAK4091520.1"/>
    </source>
</evidence>
<dbReference type="EMBL" id="JAWRVI010000011">
    <property type="protein sequence ID" value="KAK4091520.1"/>
    <property type="molecule type" value="Genomic_DNA"/>
</dbReference>
<gene>
    <name evidence="2" type="ORF">Purlil1_3950</name>
</gene>
<proteinExistence type="predicted"/>
<protein>
    <submittedName>
        <fullName evidence="2">Uncharacterized protein</fullName>
    </submittedName>
</protein>
<sequence>MTTGGTDTSRRATLLPPACRRGGWGLGGSGFGARCACSRGQIGLVITARPVHFGQLQPGAGSSCLPSSLPSWPHPSSCLPCGWQNSPGAAKHILRTEYILHRILSWRSLSWLLGTLAGGSTFPVAVAQLISPFDDAAKEDKIQGSFPRTDFVQCTTTHLRRFRPSPYSFPPLHHHLEQGSSGRNLTSCSGPRGRGFAVDLVPLPASRRTACNRLCCTPYIDFLLFCLLDARGTMQTPVSPSQQATKNRRRPGPQPCTPGVLQARLSMPRSAASMVVHYWEAAATAEALAAARHRDTNETGTIKGRKGTNGCIQTSSRPLPAP</sequence>
<evidence type="ECO:0000256" key="1">
    <source>
        <dbReference type="SAM" id="MobiDB-lite"/>
    </source>
</evidence>
<feature type="compositionally biased region" description="Polar residues" evidence="1">
    <location>
        <begin position="236"/>
        <end position="245"/>
    </location>
</feature>
<name>A0ABR0C5M2_PURLI</name>
<keyword evidence="3" id="KW-1185">Reference proteome</keyword>
<accession>A0ABR0C5M2</accession>
<feature type="region of interest" description="Disordered" evidence="1">
    <location>
        <begin position="236"/>
        <end position="257"/>
    </location>
</feature>
<evidence type="ECO:0000313" key="3">
    <source>
        <dbReference type="Proteomes" id="UP001287286"/>
    </source>
</evidence>